<dbReference type="EMBL" id="LNCU01000073">
    <property type="protein sequence ID" value="KWV54134.1"/>
    <property type="molecule type" value="Genomic_DNA"/>
</dbReference>
<reference evidence="7 8" key="1">
    <citation type="submission" date="2015-11" db="EMBL/GenBank/DDBJ databases">
        <title>Draft Genome Sequence of the Strain BR 10303 (Bradyrhizobium sp.) isolated from nodules of Centrolobium paraense.</title>
        <authorList>
            <person name="Zelli J.E."/>
            <person name="Simoes-Araujo J.L."/>
            <person name="Barauna A.C."/>
            <person name="Silva K."/>
        </authorList>
    </citation>
    <scope>NUCLEOTIDE SEQUENCE [LARGE SCALE GENOMIC DNA]</scope>
    <source>
        <strain evidence="7 8">BR 10303</strain>
    </source>
</reference>
<evidence type="ECO:0000256" key="5">
    <source>
        <dbReference type="ARBA" id="ARBA00023163"/>
    </source>
</evidence>
<gene>
    <name evidence="7" type="ORF">AS156_07395</name>
</gene>
<dbReference type="CDD" id="cd08414">
    <property type="entry name" value="PBP2_LTTR_aromatics_like"/>
    <property type="match status" value="1"/>
</dbReference>
<proteinExistence type="inferred from homology"/>
<dbReference type="GO" id="GO:0003700">
    <property type="term" value="F:DNA-binding transcription factor activity"/>
    <property type="evidence" value="ECO:0007669"/>
    <property type="project" value="InterPro"/>
</dbReference>
<keyword evidence="8" id="KW-1185">Reference proteome</keyword>
<comment type="similarity">
    <text evidence="2">Belongs to the LysR transcriptional regulatory family.</text>
</comment>
<evidence type="ECO:0000256" key="3">
    <source>
        <dbReference type="ARBA" id="ARBA00023015"/>
    </source>
</evidence>
<dbReference type="Pfam" id="PF00126">
    <property type="entry name" value="HTH_1"/>
    <property type="match status" value="1"/>
</dbReference>
<keyword evidence="5" id="KW-0804">Transcription</keyword>
<dbReference type="FunFam" id="1.10.10.10:FF:000001">
    <property type="entry name" value="LysR family transcriptional regulator"/>
    <property type="match status" value="1"/>
</dbReference>
<dbReference type="OrthoDB" id="9791253at2"/>
<comment type="function">
    <text evidence="1">NodD regulates the expression of the nodABCFE genes which encode other nodulation proteins. NodD is also a negative regulator of its own expression. Binds flavonoids as inducers.</text>
</comment>
<dbReference type="PANTHER" id="PTHR30346:SF0">
    <property type="entry name" value="HCA OPERON TRANSCRIPTIONAL ACTIVATOR HCAR"/>
    <property type="match status" value="1"/>
</dbReference>
<dbReference type="PANTHER" id="PTHR30346">
    <property type="entry name" value="TRANSCRIPTIONAL DUAL REGULATOR HCAR-RELATED"/>
    <property type="match status" value="1"/>
</dbReference>
<feature type="domain" description="HTH lysR-type" evidence="6">
    <location>
        <begin position="1"/>
        <end position="58"/>
    </location>
</feature>
<dbReference type="SUPFAM" id="SSF46785">
    <property type="entry name" value="Winged helix' DNA-binding domain"/>
    <property type="match status" value="1"/>
</dbReference>
<evidence type="ECO:0000313" key="8">
    <source>
        <dbReference type="Proteomes" id="UP000057737"/>
    </source>
</evidence>
<dbReference type="Gene3D" id="1.10.10.10">
    <property type="entry name" value="Winged helix-like DNA-binding domain superfamily/Winged helix DNA-binding domain"/>
    <property type="match status" value="1"/>
</dbReference>
<evidence type="ECO:0000256" key="1">
    <source>
        <dbReference type="ARBA" id="ARBA00003502"/>
    </source>
</evidence>
<protein>
    <submittedName>
        <fullName evidence="7">Transcriptional regulator</fullName>
    </submittedName>
</protein>
<accession>A0A109JSH7</accession>
<dbReference type="PROSITE" id="PS50931">
    <property type="entry name" value="HTH_LYSR"/>
    <property type="match status" value="1"/>
</dbReference>
<dbReference type="GO" id="GO:0032993">
    <property type="term" value="C:protein-DNA complex"/>
    <property type="evidence" value="ECO:0007669"/>
    <property type="project" value="TreeGrafter"/>
</dbReference>
<evidence type="ECO:0000256" key="2">
    <source>
        <dbReference type="ARBA" id="ARBA00009437"/>
    </source>
</evidence>
<name>A0A109JSH7_9BRAD</name>
<dbReference type="SUPFAM" id="SSF53850">
    <property type="entry name" value="Periplasmic binding protein-like II"/>
    <property type="match status" value="1"/>
</dbReference>
<sequence length="305" mass="33806">MELHQLRCFVAAAEELHFGRAAQRLQMLPSALGRHIKLLEEDLGARLFARTTRAVSLTEDGSTLLREGRALLSRAEAIEDGFRNRQRKPSPRRFRIGAIDSAAAGLLPALLRDIGNAHPDIAVQLLEEKTIRLLPKLLSGALDLAFVRPPERPDGRIEFVSLLQETAVVAVSRKHALARRAVISLADIADQPLIVPARRSRPHSHDLTVKLFDEAGLMPRIRQIADEKQTIVNMVAARLGVAIVPRWTARMAIPGVRFVPLRLKRGSSAGRLPLAAAWLRGSRDPIRDRVLAVLEARLKTYAREA</sequence>
<dbReference type="InterPro" id="IPR005119">
    <property type="entry name" value="LysR_subst-bd"/>
</dbReference>
<keyword evidence="4" id="KW-0238">DNA-binding</keyword>
<dbReference type="GO" id="GO:0003677">
    <property type="term" value="F:DNA binding"/>
    <property type="evidence" value="ECO:0007669"/>
    <property type="project" value="UniProtKB-KW"/>
</dbReference>
<dbReference type="Proteomes" id="UP000057737">
    <property type="component" value="Unassembled WGS sequence"/>
</dbReference>
<keyword evidence="3" id="KW-0805">Transcription regulation</keyword>
<dbReference type="AlphaFoldDB" id="A0A109JSH7"/>
<evidence type="ECO:0000313" key="7">
    <source>
        <dbReference type="EMBL" id="KWV54134.1"/>
    </source>
</evidence>
<dbReference type="RefSeq" id="WP_066508607.1">
    <property type="nucleotide sequence ID" value="NZ_LNCU01000073.1"/>
</dbReference>
<dbReference type="Pfam" id="PF03466">
    <property type="entry name" value="LysR_substrate"/>
    <property type="match status" value="1"/>
</dbReference>
<comment type="caution">
    <text evidence="7">The sequence shown here is derived from an EMBL/GenBank/DDBJ whole genome shotgun (WGS) entry which is preliminary data.</text>
</comment>
<dbReference type="InterPro" id="IPR036388">
    <property type="entry name" value="WH-like_DNA-bd_sf"/>
</dbReference>
<dbReference type="InterPro" id="IPR000847">
    <property type="entry name" value="LysR_HTH_N"/>
</dbReference>
<dbReference type="InterPro" id="IPR036390">
    <property type="entry name" value="WH_DNA-bd_sf"/>
</dbReference>
<organism evidence="7 8">
    <name type="scientific">Bradyrhizobium macuxiense</name>
    <dbReference type="NCBI Taxonomy" id="1755647"/>
    <lineage>
        <taxon>Bacteria</taxon>
        <taxon>Pseudomonadati</taxon>
        <taxon>Pseudomonadota</taxon>
        <taxon>Alphaproteobacteria</taxon>
        <taxon>Hyphomicrobiales</taxon>
        <taxon>Nitrobacteraceae</taxon>
        <taxon>Bradyrhizobium</taxon>
    </lineage>
</organism>
<evidence type="ECO:0000256" key="4">
    <source>
        <dbReference type="ARBA" id="ARBA00023125"/>
    </source>
</evidence>
<evidence type="ECO:0000259" key="6">
    <source>
        <dbReference type="PROSITE" id="PS50931"/>
    </source>
</evidence>
<dbReference type="Gene3D" id="3.40.190.10">
    <property type="entry name" value="Periplasmic binding protein-like II"/>
    <property type="match status" value="2"/>
</dbReference>